<keyword evidence="4" id="KW-1185">Reference proteome</keyword>
<feature type="compositionally biased region" description="Basic and acidic residues" evidence="1">
    <location>
        <begin position="358"/>
        <end position="368"/>
    </location>
</feature>
<gene>
    <name evidence="3" type="ORF">EG327_005110</name>
</gene>
<feature type="transmembrane region" description="Helical" evidence="2">
    <location>
        <begin position="707"/>
        <end position="728"/>
    </location>
</feature>
<keyword evidence="2" id="KW-0472">Membrane</keyword>
<feature type="region of interest" description="Disordered" evidence="1">
    <location>
        <begin position="329"/>
        <end position="368"/>
    </location>
</feature>
<sequence length="842" mass="91996">MGKQVYLTRLALGRSAYEHPEDSEHFDASRAGEWSSALIYTGAEPGTSTDFTESQPPRNIQLYDAKGHPYNPWSRRLGRRLREAMNDVLSVVGVVERSKPNFGFEGLDSNISNGQLNPTEEDATGDFLLNTVYTPENWSAIIFYYLDRAVFATVRSIRGRELYEQLLPFIDVTVQVALTMLHFPFSLHSNLQALGFVPATTLLPPLSSWIPFRGTSVLQYDHDHLQIIPFMLARPLAWLVYKVISNCTRLSLMVPISMDGRRRSSASRRTMSVSSVSLLELTHFPHLGPFHALFGFLGWGHYAYTPKTAANTSFAPGLRRRETWPVDVDHDIAQVDGEDGQTRERPPFVHAPSSSNNNEHENDFDGDDIGREPTATIRVASVDETGTINLEIGFSETEIIPETSPSSSRHNSAASRSLAISRRPHHVSELSHEPTNLLAVLFGRWATGLVLMPIRAFVLSGLARHVIARPDLYGVDPMIASNKPSAFGSAMGMSAFGAGGINGYGGKFALSCLMEASLGLGFWLVEWGLQSAAAIIRYPPPPIGTTTMFPTRRGSCSHIILVILSLSTFVRAQVGQILDRSKLPSCAFNCALLTSAQTLCVPPTAPTANAATYQTCFCNSNYLAPFKAGVTTGVCDAECPSPSDLTQIQKWFAGLCISSTAVVVPNNAAVATGTTTALTATATASSKSSSGGGSGGHKSWIDQHYRWIVMVIVLFIAGLVGIFIGLYFKRRHDRKHALGGHNRETMLAADEAAQSLRDRHPTNIPMKGQHSMSQVDMPPTMQSRESLPSRGMTVSSMGMRSSDRMDGVMERSLGDVVTNQPSSESIARSGSRLKKSMRKNER</sequence>
<evidence type="ECO:0000256" key="2">
    <source>
        <dbReference type="SAM" id="Phobius"/>
    </source>
</evidence>
<dbReference type="Proteomes" id="UP000490939">
    <property type="component" value="Unassembled WGS sequence"/>
</dbReference>
<keyword evidence="2" id="KW-0812">Transmembrane</keyword>
<comment type="caution">
    <text evidence="3">The sequence shown here is derived from an EMBL/GenBank/DDBJ whole genome shotgun (WGS) entry which is preliminary data.</text>
</comment>
<feature type="compositionally biased region" description="Basic and acidic residues" evidence="1">
    <location>
        <begin position="801"/>
        <end position="813"/>
    </location>
</feature>
<keyword evidence="2" id="KW-1133">Transmembrane helix</keyword>
<organism evidence="3 4">
    <name type="scientific">Venturia inaequalis</name>
    <name type="common">Apple scab fungus</name>
    <dbReference type="NCBI Taxonomy" id="5025"/>
    <lineage>
        <taxon>Eukaryota</taxon>
        <taxon>Fungi</taxon>
        <taxon>Dikarya</taxon>
        <taxon>Ascomycota</taxon>
        <taxon>Pezizomycotina</taxon>
        <taxon>Dothideomycetes</taxon>
        <taxon>Pleosporomycetidae</taxon>
        <taxon>Venturiales</taxon>
        <taxon>Venturiaceae</taxon>
        <taxon>Venturia</taxon>
    </lineage>
</organism>
<accession>A0A8H3VSN2</accession>
<feature type="compositionally biased region" description="Polar residues" evidence="1">
    <location>
        <begin position="817"/>
        <end position="828"/>
    </location>
</feature>
<dbReference type="AlphaFoldDB" id="A0A8H3VSN2"/>
<proteinExistence type="predicted"/>
<evidence type="ECO:0000313" key="3">
    <source>
        <dbReference type="EMBL" id="KAE9994664.1"/>
    </source>
</evidence>
<feature type="region of interest" description="Disordered" evidence="1">
    <location>
        <begin position="763"/>
        <end position="842"/>
    </location>
</feature>
<protein>
    <submittedName>
        <fullName evidence="3">Uncharacterized protein</fullName>
    </submittedName>
</protein>
<feature type="compositionally biased region" description="Polar residues" evidence="1">
    <location>
        <begin position="770"/>
        <end position="786"/>
    </location>
</feature>
<evidence type="ECO:0000256" key="1">
    <source>
        <dbReference type="SAM" id="MobiDB-lite"/>
    </source>
</evidence>
<dbReference type="EMBL" id="WNWR01000003">
    <property type="protein sequence ID" value="KAE9994664.1"/>
    <property type="molecule type" value="Genomic_DNA"/>
</dbReference>
<evidence type="ECO:0000313" key="4">
    <source>
        <dbReference type="Proteomes" id="UP000490939"/>
    </source>
</evidence>
<reference evidence="3 4" key="1">
    <citation type="submission" date="2019-07" db="EMBL/GenBank/DDBJ databases">
        <title>Venturia inaequalis Genome Resource.</title>
        <authorList>
            <person name="Lichtner F.J."/>
        </authorList>
    </citation>
    <scope>NUCLEOTIDE SEQUENCE [LARGE SCALE GENOMIC DNA]</scope>
    <source>
        <strain evidence="3 4">DMI_063113</strain>
    </source>
</reference>
<feature type="compositionally biased region" description="Basic residues" evidence="1">
    <location>
        <begin position="831"/>
        <end position="842"/>
    </location>
</feature>
<name>A0A8H3VSN2_VENIN</name>